<sequence>MTAMEGRRGPAASGNPMGLMNSSPGPSSSRLFSASLTGPGLGGRARPTTQEIIAEAFGRRLHGLDLLSVKKLNALNASAAKLEAHVASRAAAISRTSVVATEGALGLGAGSGGLAAAAKAAAAAATVVTTNGSGGSGNEATSGESEHQPLSCIISVAFPATGIGVPPGTLASPQQHNSGAKAGSNASTDIARRGTQVVRLLALQDKILHGALGSSQQQQQPLLSTTSSQSQSQMQLTMLSPTTGTRFMALSSGEQGGGNSGTLPTDEHRRLDQLGIKHDSKVAAATIKLFRLSPRGPGDTQSRSQSLEGAPPTPPNTHRTYCLPDLGTTEESSEAMRDELTASGRRQLGRSKEFSTMTRFIQSLQDGDEMALARQARNFARLNSSAPSSQGAASLQTSPSRAATAPVSLPNLSPLRSQMHHNPEPQSPGQLYSMVDSSPKPHSVAEAKTFGPHQPHPHKHLTLEVPESPILGAGPGSTMDVGATALIHSPTRSITSSSSRLVSPRKIGPLLQHELDLGSMSSGQARSKDLLDGLMKAVEMFVGAGGAGQGSSPAMGSRGRHSTKVVTVAAGRESPFETRPGTVAEVEPANDTEETMDPESPMPPYSGVYGSPDKLTDRVRKKGALAVLTNPAGFREEVAAGEVAMYREVAHSCRTALAHIAKHPRDAMIAADLQSKVANLHYCRPYFVAPRETLPELMIPLRPVSECGLSRQNTHFVQSASRESVFLPRAQESESEDMIDTNAIRERQVRKDWNRVVRKDAFRALVGVEDPGAASGTTGLGHALDACLAVILRHKDSLRAAFTYYSMQASGINDYCFALGLAEWRTFIADCGFGGQPGEGGIRSNTPSTTTATAAGAVPMSVPAAGNGRTANNGRTAQGSQLQQPAAGGASAIVGQRSSKGPGAAAAARVSMAGGGTGAGVGTGTGVSPLKSRPAGGLDGSAGTGGAAGVPRPSARAGSQMPGLAAAATAAIAGSGAAAAAAGGAAASPGGGAASSSQQSNQLADAVFAAVNVDPEKRIVDGHVVLNRSLLRFEWYEALLRLATIRHVKAGEKCGSISAALEHMWTREVLPVLLSTVVHEPNIWRIVRLYGDPEVNELLIAHMDLITALYDLFIAASKNQLMHLSDWIGLLNTCALIGDGTGVTLHAAKLAYARSLCVVVDDQGQWSRAVCLTKCDFMEALTRLAEELAPPPLEEVAEAMREVGITGRRLRVALEQPWTYYYNELPVELLVARRLAAAEAAAARSTTTGEDSALPSLQNSISKLDLGNKASHLDVSGGSAASAALGPPPPTPNGIPSLLAPAPPSSWNSLPKLSFRLEALLELMFGRLRDHWECADNQQLATRLQATAITLQAAP</sequence>
<feature type="region of interest" description="Disordered" evidence="1">
    <location>
        <begin position="166"/>
        <end position="188"/>
    </location>
</feature>
<feature type="compositionally biased region" description="Polar residues" evidence="1">
    <location>
        <begin position="382"/>
        <end position="401"/>
    </location>
</feature>
<feature type="region of interest" description="Disordered" evidence="1">
    <location>
        <begin position="860"/>
        <end position="899"/>
    </location>
</feature>
<dbReference type="EMBL" id="BNCQ01000028">
    <property type="protein sequence ID" value="GIM08580.1"/>
    <property type="molecule type" value="Genomic_DNA"/>
</dbReference>
<proteinExistence type="predicted"/>
<evidence type="ECO:0000256" key="1">
    <source>
        <dbReference type="SAM" id="MobiDB-lite"/>
    </source>
</evidence>
<evidence type="ECO:0000313" key="5">
    <source>
        <dbReference type="Proteomes" id="UP000747110"/>
    </source>
</evidence>
<feature type="region of interest" description="Disordered" evidence="1">
    <location>
        <begin position="382"/>
        <end position="460"/>
    </location>
</feature>
<evidence type="ECO:0000313" key="3">
    <source>
        <dbReference type="EMBL" id="GIM08580.1"/>
    </source>
</evidence>
<gene>
    <name evidence="2" type="ORF">Vretifemale_227</name>
    <name evidence="3" type="ORF">Vretimale_12606</name>
</gene>
<feature type="region of interest" description="Disordered" evidence="1">
    <location>
        <begin position="1"/>
        <end position="45"/>
    </location>
</feature>
<feature type="compositionally biased region" description="Polar residues" evidence="1">
    <location>
        <begin position="869"/>
        <end position="884"/>
    </location>
</feature>
<feature type="compositionally biased region" description="Low complexity" evidence="1">
    <location>
        <begin position="214"/>
        <end position="235"/>
    </location>
</feature>
<dbReference type="OrthoDB" id="548062at2759"/>
<feature type="region of interest" description="Disordered" evidence="1">
    <location>
        <begin position="918"/>
        <end position="959"/>
    </location>
</feature>
<dbReference type="Proteomes" id="UP000747110">
    <property type="component" value="Unassembled WGS sequence"/>
</dbReference>
<name>A0A8J4LT75_9CHLO</name>
<feature type="region of interest" description="Disordered" evidence="1">
    <location>
        <begin position="247"/>
        <end position="266"/>
    </location>
</feature>
<reference evidence="3" key="1">
    <citation type="journal article" date="2021" name="Proc. Natl. Acad. Sci. U.S.A.">
        <title>Three genomes in the algal genus Volvox reveal the fate of a haploid sex-determining region after a transition to homothallism.</title>
        <authorList>
            <person name="Yamamoto K."/>
            <person name="Hamaji T."/>
            <person name="Kawai-Toyooka H."/>
            <person name="Matsuzaki R."/>
            <person name="Takahashi F."/>
            <person name="Nishimura Y."/>
            <person name="Kawachi M."/>
            <person name="Noguchi H."/>
            <person name="Minakuchi Y."/>
            <person name="Umen J.G."/>
            <person name="Toyoda A."/>
            <person name="Nozaki H."/>
        </authorList>
    </citation>
    <scope>NUCLEOTIDE SEQUENCE</scope>
    <source>
        <strain evidence="3">NIES-3785</strain>
        <strain evidence="2">NIES-3786</strain>
    </source>
</reference>
<feature type="region of interest" description="Disordered" evidence="1">
    <location>
        <begin position="213"/>
        <end position="235"/>
    </location>
</feature>
<organism evidence="3 4">
    <name type="scientific">Volvox reticuliferus</name>
    <dbReference type="NCBI Taxonomy" id="1737510"/>
    <lineage>
        <taxon>Eukaryota</taxon>
        <taxon>Viridiplantae</taxon>
        <taxon>Chlorophyta</taxon>
        <taxon>core chlorophytes</taxon>
        <taxon>Chlorophyceae</taxon>
        <taxon>CS clade</taxon>
        <taxon>Chlamydomonadales</taxon>
        <taxon>Volvocaceae</taxon>
        <taxon>Volvox</taxon>
    </lineage>
</organism>
<dbReference type="EMBL" id="BNCP01000001">
    <property type="protein sequence ID" value="GIL69277.1"/>
    <property type="molecule type" value="Genomic_DNA"/>
</dbReference>
<evidence type="ECO:0000313" key="2">
    <source>
        <dbReference type="EMBL" id="GIL69277.1"/>
    </source>
</evidence>
<feature type="compositionally biased region" description="Low complexity" evidence="1">
    <location>
        <begin position="16"/>
        <end position="38"/>
    </location>
</feature>
<accession>A0A8J4LT75</accession>
<dbReference type="Proteomes" id="UP000722791">
    <property type="component" value="Unassembled WGS sequence"/>
</dbReference>
<protein>
    <submittedName>
        <fullName evidence="3">Uncharacterized protein</fullName>
    </submittedName>
</protein>
<feature type="compositionally biased region" description="Polar residues" evidence="1">
    <location>
        <begin position="171"/>
        <end position="188"/>
    </location>
</feature>
<keyword evidence="5" id="KW-1185">Reference proteome</keyword>
<evidence type="ECO:0000313" key="4">
    <source>
        <dbReference type="Proteomes" id="UP000722791"/>
    </source>
</evidence>
<feature type="region of interest" description="Disordered" evidence="1">
    <location>
        <begin position="1277"/>
        <end position="1299"/>
    </location>
</feature>
<feature type="region of interest" description="Disordered" evidence="1">
    <location>
        <begin position="290"/>
        <end position="351"/>
    </location>
</feature>
<feature type="compositionally biased region" description="Gly residues" evidence="1">
    <location>
        <begin position="937"/>
        <end position="948"/>
    </location>
</feature>
<comment type="caution">
    <text evidence="3">The sequence shown here is derived from an EMBL/GenBank/DDBJ whole genome shotgun (WGS) entry which is preliminary data.</text>
</comment>